<reference evidence="1 2" key="1">
    <citation type="submission" date="2015-05" db="EMBL/GenBank/DDBJ databases">
        <authorList>
            <person name="Wang D.B."/>
            <person name="Wang M."/>
        </authorList>
    </citation>
    <scope>NUCLEOTIDE SEQUENCE [LARGE SCALE GENOMIC DNA]</scope>
    <source>
        <strain evidence="1 2">IMCC 12053</strain>
    </source>
</reference>
<evidence type="ECO:0000313" key="2">
    <source>
        <dbReference type="Proteomes" id="UP000064920"/>
    </source>
</evidence>
<dbReference type="SFLD" id="SFLDG01129">
    <property type="entry name" value="C1.5:_HAD__Beta-PGM__Phosphata"/>
    <property type="match status" value="1"/>
</dbReference>
<dbReference type="NCBIfam" id="TIGR01509">
    <property type="entry name" value="HAD-SF-IA-v3"/>
    <property type="match status" value="1"/>
</dbReference>
<dbReference type="EMBL" id="CP012023">
    <property type="protein sequence ID" value="ALI54860.1"/>
    <property type="molecule type" value="Genomic_DNA"/>
</dbReference>
<dbReference type="Proteomes" id="UP000064920">
    <property type="component" value="Chromosome"/>
</dbReference>
<dbReference type="InterPro" id="IPR036412">
    <property type="entry name" value="HAD-like_sf"/>
</dbReference>
<organism evidence="1 2">
    <name type="scientific">Celeribacter marinus</name>
    <dbReference type="NCBI Taxonomy" id="1397108"/>
    <lineage>
        <taxon>Bacteria</taxon>
        <taxon>Pseudomonadati</taxon>
        <taxon>Pseudomonadota</taxon>
        <taxon>Alphaproteobacteria</taxon>
        <taxon>Rhodobacterales</taxon>
        <taxon>Roseobacteraceae</taxon>
        <taxon>Celeribacter</taxon>
    </lineage>
</organism>
<dbReference type="PANTHER" id="PTHR43434">
    <property type="entry name" value="PHOSPHOGLYCOLATE PHOSPHATASE"/>
    <property type="match status" value="1"/>
</dbReference>
<gene>
    <name evidence="1" type="ORF">IMCC12053_912</name>
</gene>
<dbReference type="KEGG" id="cmar:IMCC12053_912"/>
<dbReference type="Pfam" id="PF00702">
    <property type="entry name" value="Hydrolase"/>
    <property type="match status" value="1"/>
</dbReference>
<proteinExistence type="predicted"/>
<accession>A0A0P0A8I2</accession>
<dbReference type="PANTHER" id="PTHR43434:SF22">
    <property type="entry name" value="PHOSPHOGLYCOLATE PHOSPHATASE"/>
    <property type="match status" value="1"/>
</dbReference>
<name>A0A0P0A8I2_9RHOB</name>
<dbReference type="InterPro" id="IPR006439">
    <property type="entry name" value="HAD-SF_hydro_IA"/>
</dbReference>
<dbReference type="Gene3D" id="1.10.150.240">
    <property type="entry name" value="Putative phosphatase, domain 2"/>
    <property type="match status" value="1"/>
</dbReference>
<dbReference type="InterPro" id="IPR050155">
    <property type="entry name" value="HAD-like_hydrolase_sf"/>
</dbReference>
<dbReference type="AlphaFoldDB" id="A0A0P0A8I2"/>
<dbReference type="GO" id="GO:0008967">
    <property type="term" value="F:phosphoglycolate phosphatase activity"/>
    <property type="evidence" value="ECO:0007669"/>
    <property type="project" value="TreeGrafter"/>
</dbReference>
<keyword evidence="1" id="KW-0378">Hydrolase</keyword>
<dbReference type="PATRIC" id="fig|1397108.4.peg.939"/>
<dbReference type="SUPFAM" id="SSF56784">
    <property type="entry name" value="HAD-like"/>
    <property type="match status" value="1"/>
</dbReference>
<protein>
    <submittedName>
        <fullName evidence="1">HAD-superfamily hydrolase, subfamily IA, variant 1 family protein</fullName>
    </submittedName>
</protein>
<dbReference type="SFLD" id="SFLDS00003">
    <property type="entry name" value="Haloacid_Dehalogenase"/>
    <property type="match status" value="1"/>
</dbReference>
<dbReference type="InterPro" id="IPR023198">
    <property type="entry name" value="PGP-like_dom2"/>
</dbReference>
<dbReference type="NCBIfam" id="TIGR01549">
    <property type="entry name" value="HAD-SF-IA-v1"/>
    <property type="match status" value="1"/>
</dbReference>
<keyword evidence="2" id="KW-1185">Reference proteome</keyword>
<dbReference type="InterPro" id="IPR023214">
    <property type="entry name" value="HAD_sf"/>
</dbReference>
<evidence type="ECO:0000313" key="1">
    <source>
        <dbReference type="EMBL" id="ALI54860.1"/>
    </source>
</evidence>
<dbReference type="STRING" id="1397108.IMCC12053_912"/>
<dbReference type="Gene3D" id="3.40.50.1000">
    <property type="entry name" value="HAD superfamily/HAD-like"/>
    <property type="match status" value="1"/>
</dbReference>
<dbReference type="GO" id="GO:0006281">
    <property type="term" value="P:DNA repair"/>
    <property type="evidence" value="ECO:0007669"/>
    <property type="project" value="TreeGrafter"/>
</dbReference>
<sequence>MDMTHSVRPVRAVLFDKDGTLIDFQKTWGPWAAQSIRDLAVKTGAAASQIAETLRFDLAHEAFHRDSPVIAGTPDDLAGLLACYLPELSPREILTLITPDAGSVTLAPVAGLVEMHAALGAAGIAQGVVTNDFEGETRGQIRDLGLDGVFGVVIGYDSGHGGKPAPEGCLAAARALGSDPRDTVMVGDSLHDLNAGRAAGMRTVAVLTGVAVEADLSPYADVVLASIADLPAWIARQGTA</sequence>